<gene>
    <name evidence="1" type="ORF">PGLA1383_LOCUS3343</name>
</gene>
<evidence type="ECO:0000313" key="2">
    <source>
        <dbReference type="Proteomes" id="UP000654075"/>
    </source>
</evidence>
<dbReference type="EMBL" id="CAJNNV010001156">
    <property type="protein sequence ID" value="CAE8584409.1"/>
    <property type="molecule type" value="Genomic_DNA"/>
</dbReference>
<sequence length="73" mass="8191">MAQASLRKVNTKSSRLASSSCTKYSQRILEKILRCTPDFTASMKPQEQIARVSASWKLIVLGHDPNLFFVHAP</sequence>
<reference evidence="1" key="1">
    <citation type="submission" date="2021-02" db="EMBL/GenBank/DDBJ databases">
        <authorList>
            <person name="Dougan E. K."/>
            <person name="Rhodes N."/>
            <person name="Thang M."/>
            <person name="Chan C."/>
        </authorList>
    </citation>
    <scope>NUCLEOTIDE SEQUENCE</scope>
</reference>
<protein>
    <submittedName>
        <fullName evidence="1">Uncharacterized protein</fullName>
    </submittedName>
</protein>
<keyword evidence="2" id="KW-1185">Reference proteome</keyword>
<accession>A0A813DD45</accession>
<name>A0A813DD45_POLGL</name>
<organism evidence="1 2">
    <name type="scientific">Polarella glacialis</name>
    <name type="common">Dinoflagellate</name>
    <dbReference type="NCBI Taxonomy" id="89957"/>
    <lineage>
        <taxon>Eukaryota</taxon>
        <taxon>Sar</taxon>
        <taxon>Alveolata</taxon>
        <taxon>Dinophyceae</taxon>
        <taxon>Suessiales</taxon>
        <taxon>Suessiaceae</taxon>
        <taxon>Polarella</taxon>
    </lineage>
</organism>
<proteinExistence type="predicted"/>
<dbReference type="AlphaFoldDB" id="A0A813DD45"/>
<comment type="caution">
    <text evidence="1">The sequence shown here is derived from an EMBL/GenBank/DDBJ whole genome shotgun (WGS) entry which is preliminary data.</text>
</comment>
<dbReference type="Proteomes" id="UP000654075">
    <property type="component" value="Unassembled WGS sequence"/>
</dbReference>
<evidence type="ECO:0000313" key="1">
    <source>
        <dbReference type="EMBL" id="CAE8584409.1"/>
    </source>
</evidence>